<keyword evidence="3 5" id="KW-1133">Transmembrane helix</keyword>
<name>A0A7S0EIW6_9CRYP</name>
<evidence type="ECO:0000313" key="6">
    <source>
        <dbReference type="EMBL" id="CAD8484957.1"/>
    </source>
</evidence>
<protein>
    <recommendedName>
        <fullName evidence="7">Sugar phosphate transporter domain-containing protein</fullName>
    </recommendedName>
</protein>
<dbReference type="InterPro" id="IPR050186">
    <property type="entry name" value="TPT_transporter"/>
</dbReference>
<dbReference type="AlphaFoldDB" id="A0A7S0EIW6"/>
<feature type="transmembrane region" description="Helical" evidence="5">
    <location>
        <begin position="28"/>
        <end position="52"/>
    </location>
</feature>
<evidence type="ECO:0000256" key="5">
    <source>
        <dbReference type="SAM" id="Phobius"/>
    </source>
</evidence>
<evidence type="ECO:0008006" key="7">
    <source>
        <dbReference type="Google" id="ProtNLM"/>
    </source>
</evidence>
<reference evidence="6" key="1">
    <citation type="submission" date="2021-01" db="EMBL/GenBank/DDBJ databases">
        <authorList>
            <person name="Corre E."/>
            <person name="Pelletier E."/>
            <person name="Niang G."/>
            <person name="Scheremetjew M."/>
            <person name="Finn R."/>
            <person name="Kale V."/>
            <person name="Holt S."/>
            <person name="Cochrane G."/>
            <person name="Meng A."/>
            <person name="Brown T."/>
            <person name="Cohen L."/>
        </authorList>
    </citation>
    <scope>NUCLEOTIDE SEQUENCE</scope>
    <source>
        <strain evidence="6">CCMP325</strain>
    </source>
</reference>
<keyword evidence="2 5" id="KW-0812">Transmembrane</keyword>
<sequence>MASAAFVLFVAISHMFVSSTMLILNKAVLAHLPVATTVLVLQVGFSAIIVWLLGKLGTIQVSPFEASKAKTFFWNAVAFMILLFSNAKALQAANVEAVIVFRTLSLFVTAYGDFRLLKTRILSFHMVGTLCLVLVGALGYVISDKGLEVHNFFWVLFYGCANAAYPLVTQVAIRSHKQMSSWDRAFYNNLMTLIVFLPGIFLLDEHKAIQQLSARGQVTTFSLLLLLLSCVWGTAISFLGFLCLENLTATTFNVMGNANKLLTLVLNSLIWDQHASLQANVFLLTSLIGSAMYGEVRRRECSSKSQRQST</sequence>
<feature type="transmembrane region" description="Helical" evidence="5">
    <location>
        <begin position="121"/>
        <end position="142"/>
    </location>
</feature>
<accession>A0A7S0EIW6</accession>
<feature type="transmembrane region" description="Helical" evidence="5">
    <location>
        <begin position="154"/>
        <end position="173"/>
    </location>
</feature>
<comment type="subcellular location">
    <subcellularLocation>
        <location evidence="1">Membrane</location>
        <topology evidence="1">Multi-pass membrane protein</topology>
    </subcellularLocation>
</comment>
<evidence type="ECO:0000256" key="2">
    <source>
        <dbReference type="ARBA" id="ARBA00022692"/>
    </source>
</evidence>
<proteinExistence type="predicted"/>
<dbReference type="GO" id="GO:0016020">
    <property type="term" value="C:membrane"/>
    <property type="evidence" value="ECO:0007669"/>
    <property type="project" value="UniProtKB-SubCell"/>
</dbReference>
<feature type="transmembrane region" description="Helical" evidence="5">
    <location>
        <begin position="72"/>
        <end position="91"/>
    </location>
</feature>
<dbReference type="PANTHER" id="PTHR11132">
    <property type="entry name" value="SOLUTE CARRIER FAMILY 35"/>
    <property type="match status" value="1"/>
</dbReference>
<gene>
    <name evidence="6" type="ORF">HPHI1048_LOCUS10937</name>
</gene>
<evidence type="ECO:0000256" key="3">
    <source>
        <dbReference type="ARBA" id="ARBA00022989"/>
    </source>
</evidence>
<evidence type="ECO:0000256" key="1">
    <source>
        <dbReference type="ARBA" id="ARBA00004141"/>
    </source>
</evidence>
<feature type="transmembrane region" description="Helical" evidence="5">
    <location>
        <begin position="223"/>
        <end position="244"/>
    </location>
</feature>
<keyword evidence="4 5" id="KW-0472">Membrane</keyword>
<feature type="transmembrane region" description="Helical" evidence="5">
    <location>
        <begin position="185"/>
        <end position="203"/>
    </location>
</feature>
<evidence type="ECO:0000256" key="4">
    <source>
        <dbReference type="ARBA" id="ARBA00023136"/>
    </source>
</evidence>
<organism evidence="6">
    <name type="scientific">Hanusia phi</name>
    <dbReference type="NCBI Taxonomy" id="3032"/>
    <lineage>
        <taxon>Eukaryota</taxon>
        <taxon>Cryptophyceae</taxon>
        <taxon>Pyrenomonadales</taxon>
        <taxon>Geminigeraceae</taxon>
        <taxon>Hanusia</taxon>
    </lineage>
</organism>
<dbReference type="EMBL" id="HBEO01016044">
    <property type="protein sequence ID" value="CAD8484957.1"/>
    <property type="molecule type" value="Transcribed_RNA"/>
</dbReference>